<dbReference type="EnsemblMetazoa" id="AAEL025342-RA">
    <property type="protein sequence ID" value="AAEL025342-PA"/>
    <property type="gene ID" value="AAEL025342"/>
</dbReference>
<name>A0A6I8U3E9_AEDAE</name>
<feature type="region of interest" description="Disordered" evidence="1">
    <location>
        <begin position="409"/>
        <end position="428"/>
    </location>
</feature>
<feature type="compositionally biased region" description="Polar residues" evidence="1">
    <location>
        <begin position="419"/>
        <end position="428"/>
    </location>
</feature>
<dbReference type="GO" id="GO:0003676">
    <property type="term" value="F:nucleic acid binding"/>
    <property type="evidence" value="ECO:0007669"/>
    <property type="project" value="InterPro"/>
</dbReference>
<protein>
    <recommendedName>
        <fullName evidence="2">CCHC-type domain-containing protein</fullName>
    </recommendedName>
</protein>
<dbReference type="SUPFAM" id="SSF57756">
    <property type="entry name" value="Retrovirus zinc finger-like domains"/>
    <property type="match status" value="1"/>
</dbReference>
<dbReference type="Gene3D" id="4.10.60.10">
    <property type="entry name" value="Zinc finger, CCHC-type"/>
    <property type="match status" value="1"/>
</dbReference>
<dbReference type="InterPro" id="IPR001878">
    <property type="entry name" value="Znf_CCHC"/>
</dbReference>
<evidence type="ECO:0000259" key="2">
    <source>
        <dbReference type="SMART" id="SM00343"/>
    </source>
</evidence>
<gene>
    <name evidence="3" type="primary">110679695</name>
</gene>
<keyword evidence="4" id="KW-1185">Reference proteome</keyword>
<reference evidence="3 4" key="1">
    <citation type="submission" date="2017-06" db="EMBL/GenBank/DDBJ databases">
        <title>Aedes aegypti genome working group (AGWG) sequencing and assembly.</title>
        <authorList>
            <consortium name="Aedes aegypti Genome Working Group (AGWG)"/>
            <person name="Matthews B.J."/>
        </authorList>
    </citation>
    <scope>NUCLEOTIDE SEQUENCE [LARGE SCALE GENOMIC DNA]</scope>
    <source>
        <strain evidence="3 4">LVP_AGWG</strain>
    </source>
</reference>
<dbReference type="OrthoDB" id="7764762at2759"/>
<organism evidence="3 4">
    <name type="scientific">Aedes aegypti</name>
    <name type="common">Yellowfever mosquito</name>
    <name type="synonym">Culex aegypti</name>
    <dbReference type="NCBI Taxonomy" id="7159"/>
    <lineage>
        <taxon>Eukaryota</taxon>
        <taxon>Metazoa</taxon>
        <taxon>Ecdysozoa</taxon>
        <taxon>Arthropoda</taxon>
        <taxon>Hexapoda</taxon>
        <taxon>Insecta</taxon>
        <taxon>Pterygota</taxon>
        <taxon>Neoptera</taxon>
        <taxon>Endopterygota</taxon>
        <taxon>Diptera</taxon>
        <taxon>Nematocera</taxon>
        <taxon>Culicoidea</taxon>
        <taxon>Culicidae</taxon>
        <taxon>Culicinae</taxon>
        <taxon>Aedini</taxon>
        <taxon>Aedes</taxon>
        <taxon>Stegomyia</taxon>
    </lineage>
</organism>
<evidence type="ECO:0000313" key="4">
    <source>
        <dbReference type="Proteomes" id="UP000008820"/>
    </source>
</evidence>
<accession>A0A6I8U3E9</accession>
<reference evidence="3" key="2">
    <citation type="submission" date="2020-05" db="UniProtKB">
        <authorList>
            <consortium name="EnsemblMetazoa"/>
        </authorList>
    </citation>
    <scope>IDENTIFICATION</scope>
    <source>
        <strain evidence="3">LVP_AGWG</strain>
    </source>
</reference>
<proteinExistence type="predicted"/>
<evidence type="ECO:0000256" key="1">
    <source>
        <dbReference type="SAM" id="MobiDB-lite"/>
    </source>
</evidence>
<dbReference type="InParanoid" id="A0A6I8U3E9"/>
<sequence length="428" mass="49283">MENHYNGAKAPRGQRKEKTNGPTKQDYARALKAEKRRNAYLIAKLKNIRNKNQTTSEWFEEPSGSGDSYSADFIRRSSTMRESFHPNGNDVSIFTSMSFASLNISECKPIDGEDDIDKKSFEHWKDLLEASMQFAGVMDEYSKMSIFKIKAGSKLMETLDGTTSRDDDPDVSICPYSNVMCRLKRYFNSRDYVLLQRQKLKSMSQKEDESDLKYVRRVAAVAKLCDYSEDQMMENIADVVQSHALNQKVREAGRKIMRKGGKLTELLDKIRGYEIEHLNEQTFLKNHQNTNSTYKQVAAVEYEQRMHGGSFRPQHSFVSKAVSKPYTVAYNQPRSFENFRGRGTMRRGMNRSVVAGQRPCWRCTGTFHRPYECHAINKVCRNCQRVGHIERACNQMLQAASRKRHIVNDKDISDPENAKNCSNYRNGS</sequence>
<dbReference type="InterPro" id="IPR036875">
    <property type="entry name" value="Znf_CCHC_sf"/>
</dbReference>
<feature type="region of interest" description="Disordered" evidence="1">
    <location>
        <begin position="1"/>
        <end position="24"/>
    </location>
</feature>
<evidence type="ECO:0000313" key="3">
    <source>
        <dbReference type="EnsemblMetazoa" id="AAEL025342-PA"/>
    </source>
</evidence>
<dbReference type="Proteomes" id="UP000008820">
    <property type="component" value="Chromosome 3"/>
</dbReference>
<feature type="domain" description="CCHC-type" evidence="2">
    <location>
        <begin position="379"/>
        <end position="395"/>
    </location>
</feature>
<dbReference type="GO" id="GO:0008270">
    <property type="term" value="F:zinc ion binding"/>
    <property type="evidence" value="ECO:0007669"/>
    <property type="project" value="InterPro"/>
</dbReference>
<dbReference type="SMART" id="SM00343">
    <property type="entry name" value="ZnF_C2HC"/>
    <property type="match status" value="2"/>
</dbReference>
<dbReference type="AlphaFoldDB" id="A0A6I8U3E9"/>
<feature type="domain" description="CCHC-type" evidence="2">
    <location>
        <begin position="359"/>
        <end position="375"/>
    </location>
</feature>